<feature type="domain" description="Dienelactone hydrolase" evidence="1">
    <location>
        <begin position="94"/>
        <end position="186"/>
    </location>
</feature>
<keyword evidence="2" id="KW-0378">Hydrolase</keyword>
<dbReference type="AlphaFoldDB" id="A0A1Y5SM15"/>
<accession>A0A1Y5SM15</accession>
<evidence type="ECO:0000313" key="2">
    <source>
        <dbReference type="EMBL" id="SLN42712.1"/>
    </source>
</evidence>
<evidence type="ECO:0000259" key="1">
    <source>
        <dbReference type="Pfam" id="PF01738"/>
    </source>
</evidence>
<reference evidence="2 3" key="1">
    <citation type="submission" date="2017-03" db="EMBL/GenBank/DDBJ databases">
        <authorList>
            <person name="Afonso C.L."/>
            <person name="Miller P.J."/>
            <person name="Scott M.A."/>
            <person name="Spackman E."/>
            <person name="Goraichik I."/>
            <person name="Dimitrov K.M."/>
            <person name="Suarez D.L."/>
            <person name="Swayne D.E."/>
        </authorList>
    </citation>
    <scope>NUCLEOTIDE SEQUENCE [LARGE SCALE GENOMIC DNA]</scope>
    <source>
        <strain evidence="2 3">CECT 7066</strain>
    </source>
</reference>
<organism evidence="2 3">
    <name type="scientific">Palleronia marisminoris</name>
    <dbReference type="NCBI Taxonomy" id="315423"/>
    <lineage>
        <taxon>Bacteria</taxon>
        <taxon>Pseudomonadati</taxon>
        <taxon>Pseudomonadota</taxon>
        <taxon>Alphaproteobacteria</taxon>
        <taxon>Rhodobacterales</taxon>
        <taxon>Roseobacteraceae</taxon>
        <taxon>Palleronia</taxon>
    </lineage>
</organism>
<dbReference type="InterPro" id="IPR029058">
    <property type="entry name" value="AB_hydrolase_fold"/>
</dbReference>
<evidence type="ECO:0000313" key="3">
    <source>
        <dbReference type="Proteomes" id="UP000193870"/>
    </source>
</evidence>
<dbReference type="Proteomes" id="UP000193870">
    <property type="component" value="Unassembled WGS sequence"/>
</dbReference>
<proteinExistence type="predicted"/>
<dbReference type="InterPro" id="IPR002925">
    <property type="entry name" value="Dienelactn_hydro"/>
</dbReference>
<dbReference type="GO" id="GO:0016787">
    <property type="term" value="F:hydrolase activity"/>
    <property type="evidence" value="ECO:0007669"/>
    <property type="project" value="UniProtKB-KW"/>
</dbReference>
<dbReference type="STRING" id="315423.SAMN04488020_104225"/>
<keyword evidence="3" id="KW-1185">Reference proteome</keyword>
<dbReference type="EC" id="3.1.-.-" evidence="2"/>
<protein>
    <submittedName>
        <fullName evidence="2">Putative hydrolase MhqD</fullName>
        <ecNumber evidence="2">3.1.-.-</ecNumber>
    </submittedName>
</protein>
<gene>
    <name evidence="2" type="primary">mhqD</name>
    <name evidence="2" type="ORF">PAM7066_01848</name>
</gene>
<dbReference type="Pfam" id="PF01738">
    <property type="entry name" value="DLH"/>
    <property type="match status" value="1"/>
</dbReference>
<dbReference type="SUPFAM" id="SSF53474">
    <property type="entry name" value="alpha/beta-Hydrolases"/>
    <property type="match status" value="1"/>
</dbReference>
<name>A0A1Y5SM15_9RHOB</name>
<dbReference type="Gene3D" id="3.40.50.1820">
    <property type="entry name" value="alpha/beta hydrolase"/>
    <property type="match status" value="1"/>
</dbReference>
<sequence>MGMKENGMGYEVIRSAGTGDHLVLTFHGTGASADQLHGLARTLLPEAHVVSPQGDVSEHGAARFFRRKAEGVYDMEDLAQRIEQMATFVQGEITRTGVAHVTGIGYSNGANILAATAIKHPGLFDAMALMHPLIPWVPDPEPGLAAKRILVTAGRQDPICPPDLTQGLADWFTAQMADCIVAWHPGGHEIQQTEIDCLADFLR</sequence>
<dbReference type="EMBL" id="FWFV01000004">
    <property type="protein sequence ID" value="SLN42712.1"/>
    <property type="molecule type" value="Genomic_DNA"/>
</dbReference>